<evidence type="ECO:0000313" key="2">
    <source>
        <dbReference type="Proteomes" id="UP000070366"/>
    </source>
</evidence>
<dbReference type="Proteomes" id="UP000070366">
    <property type="component" value="Unassembled WGS sequence"/>
</dbReference>
<keyword evidence="2" id="KW-1185">Reference proteome</keyword>
<sequence length="133" mass="15567">MAMFVDQWPDMQIYDAAAPADDDIISCACGHEAYADEAVKYAGEWYCSDECKNRAVFEDAAADDFKTFALSEWDEFLDYLKANEQEFIREKLDRAESARDMWAGIFREYAKDDLYAFADWYENREPIPYRRSA</sequence>
<name>A0A136Q831_9FIRM</name>
<comment type="caution">
    <text evidence="1">The sequence shown here is derived from an EMBL/GenBank/DDBJ whole genome shotgun (WGS) entry which is preliminary data.</text>
</comment>
<dbReference type="RefSeq" id="WP_066522568.1">
    <property type="nucleotide sequence ID" value="NZ_CABMOF010000009.1"/>
</dbReference>
<protein>
    <submittedName>
        <fullName evidence="1">Uncharacterized protein</fullName>
    </submittedName>
</protein>
<dbReference type="OrthoDB" id="9902281at2"/>
<dbReference type="STRING" id="626937.HMPREF3293_00302"/>
<dbReference type="AlphaFoldDB" id="A0A136Q831"/>
<dbReference type="EMBL" id="LSZW01000028">
    <property type="protein sequence ID" value="KXK66830.1"/>
    <property type="molecule type" value="Genomic_DNA"/>
</dbReference>
<dbReference type="KEGG" id="cmiu:B1H56_09700"/>
<accession>A0A136Q831</accession>
<reference evidence="1 2" key="1">
    <citation type="submission" date="2016-02" db="EMBL/GenBank/DDBJ databases">
        <authorList>
            <person name="Wen L."/>
            <person name="He K."/>
            <person name="Yang H."/>
        </authorList>
    </citation>
    <scope>NUCLEOTIDE SEQUENCE [LARGE SCALE GENOMIC DNA]</scope>
    <source>
        <strain evidence="1 2">DSM 22607</strain>
    </source>
</reference>
<gene>
    <name evidence="1" type="ORF">HMPREF3293_00302</name>
</gene>
<proteinExistence type="predicted"/>
<organism evidence="1 2">
    <name type="scientific">Christensenella minuta</name>
    <dbReference type="NCBI Taxonomy" id="626937"/>
    <lineage>
        <taxon>Bacteria</taxon>
        <taxon>Bacillati</taxon>
        <taxon>Bacillota</taxon>
        <taxon>Clostridia</taxon>
        <taxon>Christensenellales</taxon>
        <taxon>Christensenellaceae</taxon>
        <taxon>Christensenella</taxon>
    </lineage>
</organism>
<evidence type="ECO:0000313" key="1">
    <source>
        <dbReference type="EMBL" id="KXK66830.1"/>
    </source>
</evidence>